<dbReference type="Proteomes" id="UP000095447">
    <property type="component" value="Unassembled WGS sequence"/>
</dbReference>
<evidence type="ECO:0000259" key="1">
    <source>
        <dbReference type="Pfam" id="PF12654"/>
    </source>
</evidence>
<evidence type="ECO:0000313" key="2">
    <source>
        <dbReference type="EMBL" id="CUO32821.1"/>
    </source>
</evidence>
<feature type="domain" description="DUF3786" evidence="1">
    <location>
        <begin position="23"/>
        <end position="197"/>
    </location>
</feature>
<dbReference type="AlphaFoldDB" id="A0A174E4V8"/>
<sequence length="206" mass="24015">MDNYEKQVYTGRELFLKYNQDKLIEKYGLKHDEEYLYLKYIETEYRINRRNGAIEYATGEEWTDCREYTVVMTIYDFLCCSGQEILPPFTGQWQPVGRFVTAGSSPSTDSFVEKYARAFSGKVEEVKQACICLGGKQMQRLAGADLTFEMPVLPEFSVLFQFWDGDEEFPPKILLLWDKVSLSYLHFETTYYLQGDLLKAILQIIG</sequence>
<organism evidence="2 3">
    <name type="scientific">Blautia obeum</name>
    <dbReference type="NCBI Taxonomy" id="40520"/>
    <lineage>
        <taxon>Bacteria</taxon>
        <taxon>Bacillati</taxon>
        <taxon>Bacillota</taxon>
        <taxon>Clostridia</taxon>
        <taxon>Lachnospirales</taxon>
        <taxon>Lachnospiraceae</taxon>
        <taxon>Blautia</taxon>
    </lineage>
</organism>
<protein>
    <submittedName>
        <fullName evidence="2">Domain of uncharacterized function (DUF3786)</fullName>
    </submittedName>
</protein>
<evidence type="ECO:0000313" key="3">
    <source>
        <dbReference type="Proteomes" id="UP000095447"/>
    </source>
</evidence>
<dbReference type="EMBL" id="CYZA01000017">
    <property type="protein sequence ID" value="CUO32821.1"/>
    <property type="molecule type" value="Genomic_DNA"/>
</dbReference>
<dbReference type="RefSeq" id="WP_055053905.1">
    <property type="nucleotide sequence ID" value="NZ_CYZA01000017.1"/>
</dbReference>
<gene>
    <name evidence="2" type="ORF">ERS852395_02701</name>
</gene>
<name>A0A174E4V8_9FIRM</name>
<reference evidence="2 3" key="1">
    <citation type="submission" date="2015-09" db="EMBL/GenBank/DDBJ databases">
        <authorList>
            <consortium name="Pathogen Informatics"/>
        </authorList>
    </citation>
    <scope>NUCLEOTIDE SEQUENCE [LARGE SCALE GENOMIC DNA]</scope>
    <source>
        <strain evidence="2 3">2789STDY5608838</strain>
    </source>
</reference>
<dbReference type="InterPro" id="IPR024264">
    <property type="entry name" value="DUF3786"/>
</dbReference>
<accession>A0A174E4V8</accession>
<dbReference type="Pfam" id="PF12654">
    <property type="entry name" value="DUF3786"/>
    <property type="match status" value="1"/>
</dbReference>
<proteinExistence type="predicted"/>